<organism evidence="12 13">
    <name type="scientific">Actinomadura mexicana</name>
    <dbReference type="NCBI Taxonomy" id="134959"/>
    <lineage>
        <taxon>Bacteria</taxon>
        <taxon>Bacillati</taxon>
        <taxon>Actinomycetota</taxon>
        <taxon>Actinomycetes</taxon>
        <taxon>Streptosporangiales</taxon>
        <taxon>Thermomonosporaceae</taxon>
        <taxon>Actinomadura</taxon>
    </lineage>
</organism>
<evidence type="ECO:0000259" key="11">
    <source>
        <dbReference type="Pfam" id="PF05572"/>
    </source>
</evidence>
<dbReference type="SUPFAM" id="SSF55486">
    <property type="entry name" value="Metalloproteases ('zincins'), catalytic domain"/>
    <property type="match status" value="1"/>
</dbReference>
<evidence type="ECO:0000256" key="4">
    <source>
        <dbReference type="ARBA" id="ARBA00022729"/>
    </source>
</evidence>
<gene>
    <name evidence="12" type="ORF">SAMN06265355_101693</name>
</gene>
<dbReference type="InterPro" id="IPR008754">
    <property type="entry name" value="Peptidase_M43"/>
</dbReference>
<dbReference type="InterPro" id="IPR024079">
    <property type="entry name" value="MetalloPept_cat_dom_sf"/>
</dbReference>
<accession>A0A238V204</accession>
<reference evidence="13" key="1">
    <citation type="submission" date="2017-06" db="EMBL/GenBank/DDBJ databases">
        <authorList>
            <person name="Varghese N."/>
            <person name="Submissions S."/>
        </authorList>
    </citation>
    <scope>NUCLEOTIDE SEQUENCE [LARGE SCALE GENOMIC DNA]</scope>
    <source>
        <strain evidence="13">DSM 44485</strain>
    </source>
</reference>
<keyword evidence="3" id="KW-0479">Metal-binding</keyword>
<evidence type="ECO:0000256" key="3">
    <source>
        <dbReference type="ARBA" id="ARBA00022723"/>
    </source>
</evidence>
<evidence type="ECO:0000256" key="8">
    <source>
        <dbReference type="ARBA" id="ARBA00023157"/>
    </source>
</evidence>
<evidence type="ECO:0000256" key="1">
    <source>
        <dbReference type="ARBA" id="ARBA00008721"/>
    </source>
</evidence>
<proteinExistence type="inferred from homology"/>
<evidence type="ECO:0000256" key="10">
    <source>
        <dbReference type="SAM" id="SignalP"/>
    </source>
</evidence>
<dbReference type="PANTHER" id="PTHR47466">
    <property type="match status" value="1"/>
</dbReference>
<keyword evidence="8" id="KW-1015">Disulfide bond</keyword>
<evidence type="ECO:0000256" key="2">
    <source>
        <dbReference type="ARBA" id="ARBA00022670"/>
    </source>
</evidence>
<sequence length="368" mass="39361">MRRLAGVSLCALTVTVCAVPGSVSEGEWERAKVAPAARGDDCVHGRAGAAGGAAAVGGRGASAGVARSAQARDRADLGHDQATAMLADLRRTLLDRFGTSDEARLDPARPDPARPDPARRAAGGLTVPVRFHVVHSGSSGRLSTAAVRRQIATLNAAYGGRLGGDDTRVRFRLDSLDRTDNPTWFHNPQRNEGPMKRRLRKGGRGTLNLYTAAVGSDVLGFSTFPQWYRRDPRLDGVIVDFRSLPYGSYAPFNHGFTAVHEIGHWLGLMHTFEGGCVSPGDGVTDTPYEQEPAQGCPQGRDSCPQRGRDPIHNFMDYAHDACMRGFTAGQGRRIRAAWAAYRSTRSGRHRVDLGTGAPGAARSVGAAR</sequence>
<evidence type="ECO:0000313" key="12">
    <source>
        <dbReference type="EMBL" id="SNR27613.1"/>
    </source>
</evidence>
<feature type="region of interest" description="Disordered" evidence="9">
    <location>
        <begin position="100"/>
        <end position="121"/>
    </location>
</feature>
<keyword evidence="13" id="KW-1185">Reference proteome</keyword>
<keyword evidence="5" id="KW-0378">Hydrolase</keyword>
<dbReference type="AlphaFoldDB" id="A0A238V204"/>
<keyword evidence="7" id="KW-0482">Metalloprotease</keyword>
<comment type="similarity">
    <text evidence="1">Belongs to the peptidase M43B family.</text>
</comment>
<protein>
    <submittedName>
        <fullName evidence="12">Pregnancy-associated plasma protein-A</fullName>
    </submittedName>
</protein>
<dbReference type="Gene3D" id="3.40.390.10">
    <property type="entry name" value="Collagenase (Catalytic Domain)"/>
    <property type="match status" value="1"/>
</dbReference>
<evidence type="ECO:0000313" key="13">
    <source>
        <dbReference type="Proteomes" id="UP000198420"/>
    </source>
</evidence>
<feature type="domain" description="Peptidase M43 pregnancy-associated plasma-A" evidence="11">
    <location>
        <begin position="256"/>
        <end position="337"/>
    </location>
</feature>
<keyword evidence="2" id="KW-0645">Protease</keyword>
<dbReference type="Pfam" id="PF05572">
    <property type="entry name" value="Peptidase_M43"/>
    <property type="match status" value="1"/>
</dbReference>
<dbReference type="Proteomes" id="UP000198420">
    <property type="component" value="Unassembled WGS sequence"/>
</dbReference>
<keyword evidence="4 10" id="KW-0732">Signal</keyword>
<name>A0A238V204_9ACTN</name>
<feature type="region of interest" description="Disordered" evidence="9">
    <location>
        <begin position="349"/>
        <end position="368"/>
    </location>
</feature>
<feature type="signal peptide" evidence="10">
    <location>
        <begin position="1"/>
        <end position="18"/>
    </location>
</feature>
<dbReference type="GO" id="GO:0008237">
    <property type="term" value="F:metallopeptidase activity"/>
    <property type="evidence" value="ECO:0007669"/>
    <property type="project" value="UniProtKB-KW"/>
</dbReference>
<evidence type="ECO:0000256" key="5">
    <source>
        <dbReference type="ARBA" id="ARBA00022801"/>
    </source>
</evidence>
<dbReference type="GO" id="GO:0046872">
    <property type="term" value="F:metal ion binding"/>
    <property type="evidence" value="ECO:0007669"/>
    <property type="project" value="UniProtKB-KW"/>
</dbReference>
<dbReference type="PANTHER" id="PTHR47466:SF1">
    <property type="entry name" value="METALLOPROTEASE MEP1 (AFU_ORTHOLOGUE AFUA_1G07730)-RELATED"/>
    <property type="match status" value="1"/>
</dbReference>
<feature type="compositionally biased region" description="Basic and acidic residues" evidence="9">
    <location>
        <begin position="100"/>
        <end position="119"/>
    </location>
</feature>
<evidence type="ECO:0000256" key="6">
    <source>
        <dbReference type="ARBA" id="ARBA00022833"/>
    </source>
</evidence>
<keyword evidence="6" id="KW-0862">Zinc</keyword>
<feature type="chain" id="PRO_5038829012" evidence="10">
    <location>
        <begin position="19"/>
        <end position="368"/>
    </location>
</feature>
<evidence type="ECO:0000256" key="9">
    <source>
        <dbReference type="SAM" id="MobiDB-lite"/>
    </source>
</evidence>
<dbReference type="GO" id="GO:0006508">
    <property type="term" value="P:proteolysis"/>
    <property type="evidence" value="ECO:0007669"/>
    <property type="project" value="UniProtKB-KW"/>
</dbReference>
<evidence type="ECO:0000256" key="7">
    <source>
        <dbReference type="ARBA" id="ARBA00023049"/>
    </source>
</evidence>
<dbReference type="EMBL" id="FZNP01000001">
    <property type="protein sequence ID" value="SNR27613.1"/>
    <property type="molecule type" value="Genomic_DNA"/>
</dbReference>
<dbReference type="CDD" id="cd04275">
    <property type="entry name" value="ZnMc_pappalysin_like"/>
    <property type="match status" value="1"/>
</dbReference>